<dbReference type="GO" id="GO:0006508">
    <property type="term" value="P:proteolysis"/>
    <property type="evidence" value="ECO:0007669"/>
    <property type="project" value="UniProtKB-KW"/>
</dbReference>
<evidence type="ECO:0000256" key="7">
    <source>
        <dbReference type="ARBA" id="ARBA00022759"/>
    </source>
</evidence>
<dbReference type="PANTHER" id="PTHR37984">
    <property type="entry name" value="PROTEIN CBG26694"/>
    <property type="match status" value="1"/>
</dbReference>
<dbReference type="SUPFAM" id="SSF56672">
    <property type="entry name" value="DNA/RNA polymerases"/>
    <property type="match status" value="1"/>
</dbReference>
<evidence type="ECO:0000256" key="11">
    <source>
        <dbReference type="ARBA" id="ARBA00022918"/>
    </source>
</evidence>
<evidence type="ECO:0000256" key="15">
    <source>
        <dbReference type="ARBA" id="ARBA00023268"/>
    </source>
</evidence>
<evidence type="ECO:0000256" key="1">
    <source>
        <dbReference type="ARBA" id="ARBA00022670"/>
    </source>
</evidence>
<dbReference type="Pfam" id="PF24626">
    <property type="entry name" value="SH3_Tf2-1"/>
    <property type="match status" value="1"/>
</dbReference>
<evidence type="ECO:0000256" key="14">
    <source>
        <dbReference type="ARBA" id="ARBA00023172"/>
    </source>
</evidence>
<dbReference type="InterPro" id="IPR005162">
    <property type="entry name" value="Retrotrans_gag_dom"/>
</dbReference>
<sequence length="1264" mass="143305">MAKGTRFARLEAVTRELQRVQATSEDCLTAIASSVADLESAMAAQREAMHNMDEMLQSILQVQSRVAESVSGGNQRDKEVQGFMCGKTMKVELPRFYGTDADDWCFKIVEFFQIYSIPEEQRIKIASLQMEGAAYVWYKWLIRNSMVQGWDEFLKALLLRFGKTLFDDPKAALKELKQTAFVAEYQAAFESLSIKVTGLSEQWLVSFFVVGLQDHLKCEVILAQPDSYYQAVSLAKMHEQKHVRLQQALKSFYSKTTYNAPFRYALSVPTQLFASTSKPTLDMASSSKPASGMIATSVVSNAISNAKSASLPVFKKLSAAELRDKRVKGLCYYCDDKYSLNHKCKPSFSLLVGQEELDELIGREAVDEEGAVEGEQQCRNEQLTPEISFNALEGQYHPSTLRLLGQCADSVVNILVDNGSKHNIIKSSVAHNLKLPLTVISPFKVLTGSGSFLSCTHKCDNVCLKVQGQDIVVDLYVLEIKGSDVVLGVQWLAELGEVMTNYKDLTMSFVLKGHKVELRGEPLIRNDPMTPTELHRLSQSDAISCLYHLQKVEHSLFSDLQVPSVVLGVLQKFSEVFEEPKSLPPKRDIDHTIVVEPNSKPVSVRPYRYPHFHKAEIERLVEEMKNSGIIRDKLLKKNHLCWNDDAEAASKALKLHMTKAPVLALPDFSKLFEVETDASTVGVGAVLSQGGCDEMETLSTRQEFYLTKLMGFDYEIVYRTGASNRVADALSRCEEKEVSGDMKGDFLSISNFQHELLVILKQLNNESRELKELHDKFVRGELDNSYSVQDGILRVKGRLFVPDEGGLKPKILQFFHDSKIGEHGGVRKTHKAVTEIFYWPFMLKDVEDYVKQCAICQQTKYSTDKKQGLLQPLPIPHSPWEDLTMDFIVGLPKSHDYSAILVVVDRFTKMAHFAGLKTGFTASTVATVFTDMVVKLHGFPKPIVIDRDSIFLSKFWKNLMLQSGTKLMYNSAYHPETDGQTEVLNRCLEQYLRAFSFDQPSSWYRLLPWAELWYNSSFHSSIGMTPFQALYGVNPAPLPSYSAGSVNVETLEDLLIVREQLHEQLRAHLLKAQNRMKKFADKKRKEAVFAEQDLVLVKLHHYRQQSVAKRLSYKLSKRFFGPFLVLKRVGSVAYKLQLPKGSRVHPIFHVSLLKRFHGNPMAVVADIPEDFSMFAKEPERLVDKRIIKKDDKEVAQVLVEWSWRPREEATWEDLGVLTEAFPHLNLEDKVAFDDGGNDTHIDVEACRSERKRRRPTWMGDYLMS</sequence>
<dbReference type="GO" id="GO:0046872">
    <property type="term" value="F:metal ion binding"/>
    <property type="evidence" value="ECO:0007669"/>
    <property type="project" value="UniProtKB-KW"/>
</dbReference>
<dbReference type="GO" id="GO:0003887">
    <property type="term" value="F:DNA-directed DNA polymerase activity"/>
    <property type="evidence" value="ECO:0007669"/>
    <property type="project" value="UniProtKB-KW"/>
</dbReference>
<evidence type="ECO:0000256" key="9">
    <source>
        <dbReference type="ARBA" id="ARBA00022842"/>
    </source>
</evidence>
<dbReference type="InterPro" id="IPR016197">
    <property type="entry name" value="Chromo-like_dom_sf"/>
</dbReference>
<keyword evidence="18" id="KW-1185">Reference proteome</keyword>
<name>A0A834T144_9FABA</name>
<keyword evidence="4" id="KW-0540">Nuclease</keyword>
<protein>
    <submittedName>
        <fullName evidence="17">Transposon Ty3-G Gag-Pol polyprotein</fullName>
    </submittedName>
</protein>
<evidence type="ECO:0000256" key="8">
    <source>
        <dbReference type="ARBA" id="ARBA00022801"/>
    </source>
</evidence>
<dbReference type="GO" id="GO:0003677">
    <property type="term" value="F:DNA binding"/>
    <property type="evidence" value="ECO:0007669"/>
    <property type="project" value="UniProtKB-KW"/>
</dbReference>
<dbReference type="GO" id="GO:0004190">
    <property type="term" value="F:aspartic-type endopeptidase activity"/>
    <property type="evidence" value="ECO:0007669"/>
    <property type="project" value="UniProtKB-KW"/>
</dbReference>
<dbReference type="Pfam" id="PF17921">
    <property type="entry name" value="Integrase_H2C2"/>
    <property type="match status" value="1"/>
</dbReference>
<evidence type="ECO:0000313" key="17">
    <source>
        <dbReference type="EMBL" id="KAF7811847.1"/>
    </source>
</evidence>
<evidence type="ECO:0000256" key="6">
    <source>
        <dbReference type="ARBA" id="ARBA00022750"/>
    </source>
</evidence>
<keyword evidence="10" id="KW-0229">DNA integration</keyword>
<dbReference type="InterPro" id="IPR056924">
    <property type="entry name" value="SH3_Tf2-1"/>
</dbReference>
<keyword evidence="7" id="KW-0255">Endonuclease</keyword>
<dbReference type="Pfam" id="PF08284">
    <property type="entry name" value="RVP_2"/>
    <property type="match status" value="1"/>
</dbReference>
<feature type="domain" description="Integrase catalytic" evidence="16">
    <location>
        <begin position="875"/>
        <end position="1034"/>
    </location>
</feature>
<dbReference type="InterPro" id="IPR036397">
    <property type="entry name" value="RNaseH_sf"/>
</dbReference>
<dbReference type="InterPro" id="IPR050951">
    <property type="entry name" value="Retrovirus_Pol_polyprotein"/>
</dbReference>
<keyword evidence="8" id="KW-0378">Hydrolase</keyword>
<dbReference type="EMBL" id="JAAIUW010000010">
    <property type="protein sequence ID" value="KAF7811847.1"/>
    <property type="molecule type" value="Genomic_DNA"/>
</dbReference>
<dbReference type="Pfam" id="PF17919">
    <property type="entry name" value="RT_RNaseH_2"/>
    <property type="match status" value="1"/>
</dbReference>
<dbReference type="InterPro" id="IPR021109">
    <property type="entry name" value="Peptidase_aspartic_dom_sf"/>
</dbReference>
<dbReference type="PROSITE" id="PS50994">
    <property type="entry name" value="INTEGRASE"/>
    <property type="match status" value="1"/>
</dbReference>
<dbReference type="Gene3D" id="3.10.10.10">
    <property type="entry name" value="HIV Type 1 Reverse Transcriptase, subunit A, domain 1"/>
    <property type="match status" value="1"/>
</dbReference>
<dbReference type="SUPFAM" id="SSF53098">
    <property type="entry name" value="Ribonuclease H-like"/>
    <property type="match status" value="1"/>
</dbReference>
<dbReference type="SUPFAM" id="SSF50630">
    <property type="entry name" value="Acid proteases"/>
    <property type="match status" value="1"/>
</dbReference>
<dbReference type="Pfam" id="PF03732">
    <property type="entry name" value="Retrotrans_gag"/>
    <property type="match status" value="1"/>
</dbReference>
<keyword evidence="3" id="KW-0548">Nucleotidyltransferase</keyword>
<dbReference type="InterPro" id="IPR041577">
    <property type="entry name" value="RT_RNaseH_2"/>
</dbReference>
<dbReference type="GO" id="GO:0006310">
    <property type="term" value="P:DNA recombination"/>
    <property type="evidence" value="ECO:0007669"/>
    <property type="project" value="UniProtKB-KW"/>
</dbReference>
<dbReference type="SUPFAM" id="SSF54160">
    <property type="entry name" value="Chromo domain-like"/>
    <property type="match status" value="1"/>
</dbReference>
<evidence type="ECO:0000256" key="4">
    <source>
        <dbReference type="ARBA" id="ARBA00022722"/>
    </source>
</evidence>
<dbReference type="Gene3D" id="1.10.340.70">
    <property type="match status" value="1"/>
</dbReference>
<keyword evidence="9" id="KW-0460">Magnesium</keyword>
<dbReference type="InterPro" id="IPR041588">
    <property type="entry name" value="Integrase_H2C2"/>
</dbReference>
<evidence type="ECO:0000259" key="16">
    <source>
        <dbReference type="PROSITE" id="PS50994"/>
    </source>
</evidence>
<dbReference type="InterPro" id="IPR001584">
    <property type="entry name" value="Integrase_cat-core"/>
</dbReference>
<organism evidence="17 18">
    <name type="scientific">Senna tora</name>
    <dbReference type="NCBI Taxonomy" id="362788"/>
    <lineage>
        <taxon>Eukaryota</taxon>
        <taxon>Viridiplantae</taxon>
        <taxon>Streptophyta</taxon>
        <taxon>Embryophyta</taxon>
        <taxon>Tracheophyta</taxon>
        <taxon>Spermatophyta</taxon>
        <taxon>Magnoliopsida</taxon>
        <taxon>eudicotyledons</taxon>
        <taxon>Gunneridae</taxon>
        <taxon>Pentapetalae</taxon>
        <taxon>rosids</taxon>
        <taxon>fabids</taxon>
        <taxon>Fabales</taxon>
        <taxon>Fabaceae</taxon>
        <taxon>Caesalpinioideae</taxon>
        <taxon>Cassia clade</taxon>
        <taxon>Senna</taxon>
    </lineage>
</organism>
<dbReference type="CDD" id="cd00303">
    <property type="entry name" value="retropepsin_like"/>
    <property type="match status" value="1"/>
</dbReference>
<evidence type="ECO:0000256" key="13">
    <source>
        <dbReference type="ARBA" id="ARBA00023125"/>
    </source>
</evidence>
<keyword evidence="13" id="KW-0238">DNA-binding</keyword>
<keyword evidence="14" id="KW-0233">DNA recombination</keyword>
<keyword evidence="5" id="KW-0479">Metal-binding</keyword>
<evidence type="ECO:0000256" key="3">
    <source>
        <dbReference type="ARBA" id="ARBA00022695"/>
    </source>
</evidence>
<comment type="caution">
    <text evidence="17">The sequence shown here is derived from an EMBL/GenBank/DDBJ whole genome shotgun (WGS) entry which is preliminary data.</text>
</comment>
<evidence type="ECO:0000256" key="5">
    <source>
        <dbReference type="ARBA" id="ARBA00022723"/>
    </source>
</evidence>
<dbReference type="InterPro" id="IPR012337">
    <property type="entry name" value="RNaseH-like_sf"/>
</dbReference>
<keyword evidence="12" id="KW-0239">DNA-directed DNA polymerase</keyword>
<dbReference type="GO" id="GO:0015074">
    <property type="term" value="P:DNA integration"/>
    <property type="evidence" value="ECO:0007669"/>
    <property type="project" value="UniProtKB-KW"/>
</dbReference>
<keyword evidence="11" id="KW-0695">RNA-directed DNA polymerase</keyword>
<keyword evidence="2" id="KW-0808">Transferase</keyword>
<dbReference type="PANTHER" id="PTHR37984:SF5">
    <property type="entry name" value="PROTEIN NYNRIN-LIKE"/>
    <property type="match status" value="1"/>
</dbReference>
<keyword evidence="15" id="KW-0511">Multifunctional enzyme</keyword>
<evidence type="ECO:0000256" key="12">
    <source>
        <dbReference type="ARBA" id="ARBA00022932"/>
    </source>
</evidence>
<evidence type="ECO:0000313" key="18">
    <source>
        <dbReference type="Proteomes" id="UP000634136"/>
    </source>
</evidence>
<keyword evidence="1" id="KW-0645">Protease</keyword>
<evidence type="ECO:0000256" key="2">
    <source>
        <dbReference type="ARBA" id="ARBA00022679"/>
    </source>
</evidence>
<accession>A0A834T144</accession>
<keyword evidence="6" id="KW-0064">Aspartyl protease</keyword>
<dbReference type="OrthoDB" id="1434035at2759"/>
<dbReference type="AlphaFoldDB" id="A0A834T144"/>
<dbReference type="FunFam" id="1.10.340.70:FF:000001">
    <property type="entry name" value="Retrovirus-related Pol polyprotein from transposon gypsy-like Protein"/>
    <property type="match status" value="1"/>
</dbReference>
<gene>
    <name evidence="17" type="ORF">G2W53_032823</name>
</gene>
<proteinExistence type="predicted"/>
<evidence type="ECO:0000256" key="10">
    <source>
        <dbReference type="ARBA" id="ARBA00022908"/>
    </source>
</evidence>
<dbReference type="Gene3D" id="3.30.420.10">
    <property type="entry name" value="Ribonuclease H-like superfamily/Ribonuclease H"/>
    <property type="match status" value="1"/>
</dbReference>
<dbReference type="GO" id="GO:0004519">
    <property type="term" value="F:endonuclease activity"/>
    <property type="evidence" value="ECO:0007669"/>
    <property type="project" value="UniProtKB-KW"/>
</dbReference>
<reference evidence="17" key="1">
    <citation type="submission" date="2020-09" db="EMBL/GenBank/DDBJ databases">
        <title>Genome-Enabled Discovery of Anthraquinone Biosynthesis in Senna tora.</title>
        <authorList>
            <person name="Kang S.-H."/>
            <person name="Pandey R.P."/>
            <person name="Lee C.-M."/>
            <person name="Sim J.-S."/>
            <person name="Jeong J.-T."/>
            <person name="Choi B.-S."/>
            <person name="Jung M."/>
            <person name="Ginzburg D."/>
            <person name="Zhao K."/>
            <person name="Won S.Y."/>
            <person name="Oh T.-J."/>
            <person name="Yu Y."/>
            <person name="Kim N.-H."/>
            <person name="Lee O.R."/>
            <person name="Lee T.-H."/>
            <person name="Bashyal P."/>
            <person name="Kim T.-S."/>
            <person name="Lee W.-H."/>
            <person name="Kawkins C."/>
            <person name="Kim C.-K."/>
            <person name="Kim J.S."/>
            <person name="Ahn B.O."/>
            <person name="Rhee S.Y."/>
            <person name="Sohng J.K."/>
        </authorList>
    </citation>
    <scope>NUCLEOTIDE SEQUENCE</scope>
    <source>
        <tissue evidence="17">Leaf</tissue>
    </source>
</reference>
<dbReference type="GO" id="GO:0003964">
    <property type="term" value="F:RNA-directed DNA polymerase activity"/>
    <property type="evidence" value="ECO:0007669"/>
    <property type="project" value="UniProtKB-KW"/>
</dbReference>
<dbReference type="InterPro" id="IPR043502">
    <property type="entry name" value="DNA/RNA_pol_sf"/>
</dbReference>
<dbReference type="Proteomes" id="UP000634136">
    <property type="component" value="Unassembled WGS sequence"/>
</dbReference>
<dbReference type="Gene3D" id="2.40.70.10">
    <property type="entry name" value="Acid Proteases"/>
    <property type="match status" value="1"/>
</dbReference>